<dbReference type="Pfam" id="PF02386">
    <property type="entry name" value="TrkH"/>
    <property type="match status" value="1"/>
</dbReference>
<feature type="transmembrane region" description="Helical" evidence="11">
    <location>
        <begin position="65"/>
        <end position="90"/>
    </location>
</feature>
<feature type="transmembrane region" description="Helical" evidence="11">
    <location>
        <begin position="319"/>
        <end position="343"/>
    </location>
</feature>
<dbReference type="GO" id="GO:0005886">
    <property type="term" value="C:plasma membrane"/>
    <property type="evidence" value="ECO:0007669"/>
    <property type="project" value="InterPro"/>
</dbReference>
<evidence type="ECO:0000256" key="7">
    <source>
        <dbReference type="ARBA" id="ARBA00022989"/>
    </source>
</evidence>
<accession>A0A0A1THL0</accession>
<dbReference type="PANTHER" id="PTHR31064:SF5">
    <property type="entry name" value="POTASSIUM ION TRANSPORTER (EUROFUNG)"/>
    <property type="match status" value="1"/>
</dbReference>
<feature type="transmembrane region" description="Helical" evidence="11">
    <location>
        <begin position="12"/>
        <end position="29"/>
    </location>
</feature>
<organism evidence="12 13">
    <name type="scientific">[Torrubiella] hemipterigena</name>
    <dbReference type="NCBI Taxonomy" id="1531966"/>
    <lineage>
        <taxon>Eukaryota</taxon>
        <taxon>Fungi</taxon>
        <taxon>Dikarya</taxon>
        <taxon>Ascomycota</taxon>
        <taxon>Pezizomycotina</taxon>
        <taxon>Sordariomycetes</taxon>
        <taxon>Hypocreomycetidae</taxon>
        <taxon>Hypocreales</taxon>
        <taxon>Clavicipitaceae</taxon>
        <taxon>Clavicipitaceae incertae sedis</taxon>
        <taxon>'Torrubiella' clade</taxon>
    </lineage>
</organism>
<feature type="transmembrane region" description="Helical" evidence="11">
    <location>
        <begin position="520"/>
        <end position="537"/>
    </location>
</feature>
<evidence type="ECO:0000313" key="12">
    <source>
        <dbReference type="EMBL" id="CEJ94434.1"/>
    </source>
</evidence>
<dbReference type="InterPro" id="IPR004773">
    <property type="entry name" value="K/Na_transp_Trk1/HKT1"/>
</dbReference>
<dbReference type="InterPro" id="IPR051143">
    <property type="entry name" value="TrkH_K-transport"/>
</dbReference>
<dbReference type="STRING" id="1531966.A0A0A1THL0"/>
<feature type="transmembrane region" description="Helical" evidence="11">
    <location>
        <begin position="603"/>
        <end position="626"/>
    </location>
</feature>
<dbReference type="NCBIfam" id="TIGR00934">
    <property type="entry name" value="2a38euk"/>
    <property type="match status" value="1"/>
</dbReference>
<dbReference type="Proteomes" id="UP000039046">
    <property type="component" value="Unassembled WGS sequence"/>
</dbReference>
<feature type="transmembrane region" description="Helical" evidence="11">
    <location>
        <begin position="574"/>
        <end position="591"/>
    </location>
</feature>
<evidence type="ECO:0000256" key="9">
    <source>
        <dbReference type="ARBA" id="ARBA00023136"/>
    </source>
</evidence>
<evidence type="ECO:0000256" key="5">
    <source>
        <dbReference type="ARBA" id="ARBA00022692"/>
    </source>
</evidence>
<feature type="compositionally biased region" description="Basic and acidic residues" evidence="10">
    <location>
        <begin position="150"/>
        <end position="165"/>
    </location>
</feature>
<evidence type="ECO:0000256" key="4">
    <source>
        <dbReference type="ARBA" id="ARBA00022538"/>
    </source>
</evidence>
<reference evidence="12 13" key="1">
    <citation type="journal article" date="2015" name="Genome Announc.">
        <title>Draft Genome Sequence and Gene Annotation of the Entomopathogenic Fungus Verticillium hemipterigenum.</title>
        <authorList>
            <person name="Horn F."/>
            <person name="Habel A."/>
            <person name="Scharf D.H."/>
            <person name="Dworschak J."/>
            <person name="Brakhage A.A."/>
            <person name="Guthke R."/>
            <person name="Hertweck C."/>
            <person name="Linde J."/>
        </authorList>
    </citation>
    <scope>NUCLEOTIDE SEQUENCE [LARGE SCALE GENOMIC DNA]</scope>
</reference>
<evidence type="ECO:0000256" key="8">
    <source>
        <dbReference type="ARBA" id="ARBA00023065"/>
    </source>
</evidence>
<comment type="subcellular location">
    <subcellularLocation>
        <location evidence="1">Membrane</location>
        <topology evidence="1">Multi-pass membrane protein</topology>
    </subcellularLocation>
</comment>
<keyword evidence="7 11" id="KW-1133">Transmembrane helix</keyword>
<keyword evidence="4" id="KW-0633">Potassium transport</keyword>
<dbReference type="GO" id="GO:0140107">
    <property type="term" value="F:high-affinity potassium ion transmembrane transporter activity"/>
    <property type="evidence" value="ECO:0007669"/>
    <property type="project" value="TreeGrafter"/>
</dbReference>
<dbReference type="PANTHER" id="PTHR31064">
    <property type="entry name" value="POTASSIUM TRANSPORT PROTEIN DDB_G0292412-RELATED"/>
    <property type="match status" value="1"/>
</dbReference>
<feature type="region of interest" description="Disordered" evidence="10">
    <location>
        <begin position="131"/>
        <end position="241"/>
    </location>
</feature>
<feature type="compositionally biased region" description="Basic and acidic residues" evidence="10">
    <location>
        <begin position="175"/>
        <end position="184"/>
    </location>
</feature>
<evidence type="ECO:0000256" key="3">
    <source>
        <dbReference type="ARBA" id="ARBA00022448"/>
    </source>
</evidence>
<keyword evidence="3" id="KW-0813">Transport</keyword>
<keyword evidence="5 11" id="KW-0812">Transmembrane</keyword>
<feature type="transmembrane region" description="Helical" evidence="11">
    <location>
        <begin position="455"/>
        <end position="475"/>
    </location>
</feature>
<protein>
    <recommendedName>
        <fullName evidence="14">Potassium transport protein</fullName>
    </recommendedName>
</protein>
<evidence type="ECO:0000313" key="13">
    <source>
        <dbReference type="Proteomes" id="UP000039046"/>
    </source>
</evidence>
<proteinExistence type="inferred from homology"/>
<dbReference type="GO" id="GO:1990573">
    <property type="term" value="P:potassium ion import across plasma membrane"/>
    <property type="evidence" value="ECO:0007669"/>
    <property type="project" value="TreeGrafter"/>
</dbReference>
<dbReference type="InterPro" id="IPR015958">
    <property type="entry name" value="Trk1_fungi"/>
</dbReference>
<keyword evidence="9 11" id="KW-0472">Membrane</keyword>
<dbReference type="OrthoDB" id="9999863at2759"/>
<evidence type="ECO:0000256" key="6">
    <source>
        <dbReference type="ARBA" id="ARBA00022958"/>
    </source>
</evidence>
<dbReference type="GO" id="GO:0030007">
    <property type="term" value="P:intracellular potassium ion homeostasis"/>
    <property type="evidence" value="ECO:0007669"/>
    <property type="project" value="InterPro"/>
</dbReference>
<evidence type="ECO:0000256" key="11">
    <source>
        <dbReference type="SAM" id="Phobius"/>
    </source>
</evidence>
<keyword evidence="6" id="KW-0630">Potassium</keyword>
<keyword evidence="8" id="KW-0406">Ion transport</keyword>
<dbReference type="HOGENOM" id="CLU_005947_5_0_1"/>
<name>A0A0A1THL0_9HYPO</name>
<sequence length="677" mass="75617">MWRVPINFVTLHYAYIIFMSLLAIVVLYPRGNMSAIDAYFFGASASTESGLNTIDIKSFDLYQQLYIYFIPILTNLAFVNLIVVVVRLFWFKKHLSNVAPQLLGRDEDTTRDIEGGKSYAVSTSANTVVDARAPEEPNVRTNAIAGEAISRSETRSSEARGEAAEPQRAITFDATAEKDNHPKMDAALYIPGPRERDNGHPLVELDKEYAESQDDLSIREAPAPGPSSKSGLRRRVDAPSLSEARSLERVANVATSMFVIGSEPSRLQRRPSAQSQQPELNDRPFLSSQATLGRNSQFHNLTSADRAALGGIEYRALKLLLKIASGYFVGLHIFGAISLVGWIQYANPKYREYLAECGQDKNWWAFYSSQTMISNLGFTLTPDSMISFRDAEWPMFVMSFLAFAGNTLYPVFLRLVIWIMYKLYPKSASTRESLAFLLDHPRRCYTLLFPSGTTWALFGIIFALNFIDTLLIIVLDLDNPEVNALPIGPRILAAIFQAASSRHTGTATFNLANVNPAVQFSLLVMMYIAVFPVAVALRASNTYEEKSLGVYEREGDPNENNGSSYLLTHMQNQLSFDLWYIFLGIFCILVSESKRVMDPEEPAFAVFPIFFEVVSAYGNVGLSLGYPTVTTSLSGQFNTFSKVVICAMMIRGRHRGLPYQLDRAIMLPSQRGIEEIE</sequence>
<feature type="transmembrane region" description="Helical" evidence="11">
    <location>
        <begin position="393"/>
        <end position="421"/>
    </location>
</feature>
<feature type="compositionally biased region" description="Basic and acidic residues" evidence="10">
    <location>
        <begin position="193"/>
        <end position="210"/>
    </location>
</feature>
<feature type="region of interest" description="Disordered" evidence="10">
    <location>
        <begin position="264"/>
        <end position="283"/>
    </location>
</feature>
<comment type="similarity">
    <text evidence="2">Belongs to the TrkH potassium transport family.</text>
</comment>
<dbReference type="EMBL" id="CDHN01000007">
    <property type="protein sequence ID" value="CEJ94434.1"/>
    <property type="molecule type" value="Genomic_DNA"/>
</dbReference>
<keyword evidence="13" id="KW-1185">Reference proteome</keyword>
<gene>
    <name evidence="12" type="ORF">VHEMI09968</name>
</gene>
<dbReference type="InterPro" id="IPR003445">
    <property type="entry name" value="Cat_transpt"/>
</dbReference>
<dbReference type="AlphaFoldDB" id="A0A0A1THL0"/>
<dbReference type="PIRSF" id="PIRSF002450">
    <property type="entry name" value="K+_transpter_TRK"/>
    <property type="match status" value="1"/>
</dbReference>
<evidence type="ECO:0000256" key="10">
    <source>
        <dbReference type="SAM" id="MobiDB-lite"/>
    </source>
</evidence>
<evidence type="ECO:0008006" key="14">
    <source>
        <dbReference type="Google" id="ProtNLM"/>
    </source>
</evidence>
<evidence type="ECO:0000256" key="2">
    <source>
        <dbReference type="ARBA" id="ARBA00009137"/>
    </source>
</evidence>
<evidence type="ECO:0000256" key="1">
    <source>
        <dbReference type="ARBA" id="ARBA00004141"/>
    </source>
</evidence>